<protein>
    <submittedName>
        <fullName evidence="3">Kinase-like protein</fullName>
    </submittedName>
</protein>
<dbReference type="EMBL" id="ML977573">
    <property type="protein sequence ID" value="KAF2003267.1"/>
    <property type="molecule type" value="Genomic_DNA"/>
</dbReference>
<evidence type="ECO:0000313" key="3">
    <source>
        <dbReference type="EMBL" id="KAF2003267.1"/>
    </source>
</evidence>
<dbReference type="SUPFAM" id="SSF56112">
    <property type="entry name" value="Protein kinase-like (PK-like)"/>
    <property type="match status" value="1"/>
</dbReference>
<evidence type="ECO:0000256" key="1">
    <source>
        <dbReference type="SAM" id="MobiDB-lite"/>
    </source>
</evidence>
<keyword evidence="3" id="KW-0808">Transferase</keyword>
<evidence type="ECO:0000313" key="4">
    <source>
        <dbReference type="Proteomes" id="UP000799779"/>
    </source>
</evidence>
<keyword evidence="3" id="KW-0418">Kinase</keyword>
<dbReference type="Gene3D" id="1.10.510.10">
    <property type="entry name" value="Transferase(Phosphotransferase) domain 1"/>
    <property type="match status" value="1"/>
</dbReference>
<dbReference type="GO" id="GO:0005524">
    <property type="term" value="F:ATP binding"/>
    <property type="evidence" value="ECO:0007669"/>
    <property type="project" value="InterPro"/>
</dbReference>
<feature type="domain" description="Protein kinase" evidence="2">
    <location>
        <begin position="1"/>
        <end position="239"/>
    </location>
</feature>
<sequence>MEGGVKGCEKMSEGTLTRKLARDNVGHNYDRREALAIERAIFDRLSSHPYIVKLLYIHNDMIVLERLQYPLRKRLWDLRTAGEVPPPKDILRWASQIMQALQHVHSRTVLQVDIGPHNMLLDQDENVKLSDFAGSSIDGSTPTVAPSPHSEHPNIPATQPSIQSEIFALGSSLYEMETTQQPYHDKTDKEIEKLFIAGEFPDTRALLLGDVISKCWTVKYKDVGEALRDIQRLEEQPWAYSRFPGDASHPRAGPRYVSLLSEACSAYLI</sequence>
<evidence type="ECO:0000259" key="2">
    <source>
        <dbReference type="PROSITE" id="PS50011"/>
    </source>
</evidence>
<organism evidence="3 4">
    <name type="scientific">Amniculicola lignicola CBS 123094</name>
    <dbReference type="NCBI Taxonomy" id="1392246"/>
    <lineage>
        <taxon>Eukaryota</taxon>
        <taxon>Fungi</taxon>
        <taxon>Dikarya</taxon>
        <taxon>Ascomycota</taxon>
        <taxon>Pezizomycotina</taxon>
        <taxon>Dothideomycetes</taxon>
        <taxon>Pleosporomycetidae</taxon>
        <taxon>Pleosporales</taxon>
        <taxon>Amniculicolaceae</taxon>
        <taxon>Amniculicola</taxon>
    </lineage>
</organism>
<feature type="region of interest" description="Disordered" evidence="1">
    <location>
        <begin position="138"/>
        <end position="158"/>
    </location>
</feature>
<keyword evidence="4" id="KW-1185">Reference proteome</keyword>
<dbReference type="InterPro" id="IPR011009">
    <property type="entry name" value="Kinase-like_dom_sf"/>
</dbReference>
<name>A0A6A5WP08_9PLEO</name>
<proteinExistence type="predicted"/>
<dbReference type="Proteomes" id="UP000799779">
    <property type="component" value="Unassembled WGS sequence"/>
</dbReference>
<dbReference type="AlphaFoldDB" id="A0A6A5WP08"/>
<dbReference type="GO" id="GO:0004672">
    <property type="term" value="F:protein kinase activity"/>
    <property type="evidence" value="ECO:0007669"/>
    <property type="project" value="InterPro"/>
</dbReference>
<dbReference type="Gene3D" id="3.30.200.20">
    <property type="entry name" value="Phosphorylase Kinase, domain 1"/>
    <property type="match status" value="1"/>
</dbReference>
<gene>
    <name evidence="3" type="ORF">P154DRAFT_591352</name>
</gene>
<dbReference type="PANTHER" id="PTHR24362:SF309">
    <property type="entry name" value="PROTEIN KINASE DOMAIN-CONTAINING PROTEIN"/>
    <property type="match status" value="1"/>
</dbReference>
<accession>A0A6A5WP08</accession>
<dbReference type="Pfam" id="PF00069">
    <property type="entry name" value="Pkinase"/>
    <property type="match status" value="1"/>
</dbReference>
<dbReference type="PROSITE" id="PS50011">
    <property type="entry name" value="PROTEIN_KINASE_DOM"/>
    <property type="match status" value="1"/>
</dbReference>
<dbReference type="OrthoDB" id="1668230at2759"/>
<reference evidence="3" key="1">
    <citation type="journal article" date="2020" name="Stud. Mycol.">
        <title>101 Dothideomycetes genomes: a test case for predicting lifestyles and emergence of pathogens.</title>
        <authorList>
            <person name="Haridas S."/>
            <person name="Albert R."/>
            <person name="Binder M."/>
            <person name="Bloem J."/>
            <person name="Labutti K."/>
            <person name="Salamov A."/>
            <person name="Andreopoulos B."/>
            <person name="Baker S."/>
            <person name="Barry K."/>
            <person name="Bills G."/>
            <person name="Bluhm B."/>
            <person name="Cannon C."/>
            <person name="Castanera R."/>
            <person name="Culley D."/>
            <person name="Daum C."/>
            <person name="Ezra D."/>
            <person name="Gonzalez J."/>
            <person name="Henrissat B."/>
            <person name="Kuo A."/>
            <person name="Liang C."/>
            <person name="Lipzen A."/>
            <person name="Lutzoni F."/>
            <person name="Magnuson J."/>
            <person name="Mondo S."/>
            <person name="Nolan M."/>
            <person name="Ohm R."/>
            <person name="Pangilinan J."/>
            <person name="Park H.-J."/>
            <person name="Ramirez L."/>
            <person name="Alfaro M."/>
            <person name="Sun H."/>
            <person name="Tritt A."/>
            <person name="Yoshinaga Y."/>
            <person name="Zwiers L.-H."/>
            <person name="Turgeon B."/>
            <person name="Goodwin S."/>
            <person name="Spatafora J."/>
            <person name="Crous P."/>
            <person name="Grigoriev I."/>
        </authorList>
    </citation>
    <scope>NUCLEOTIDE SEQUENCE</scope>
    <source>
        <strain evidence="3">CBS 123094</strain>
    </source>
</reference>
<dbReference type="PANTHER" id="PTHR24362">
    <property type="entry name" value="SERINE/THREONINE-PROTEIN KINASE NEK"/>
    <property type="match status" value="1"/>
</dbReference>
<dbReference type="SMART" id="SM00220">
    <property type="entry name" value="S_TKc"/>
    <property type="match status" value="1"/>
</dbReference>
<dbReference type="InterPro" id="IPR000719">
    <property type="entry name" value="Prot_kinase_dom"/>
</dbReference>